<evidence type="ECO:0000256" key="4">
    <source>
        <dbReference type="ARBA" id="ARBA00022598"/>
    </source>
</evidence>
<evidence type="ECO:0000256" key="5">
    <source>
        <dbReference type="ARBA" id="ARBA00022741"/>
    </source>
</evidence>
<dbReference type="PRINTS" id="PR01039">
    <property type="entry name" value="TRNASYNTHTRP"/>
</dbReference>
<evidence type="ECO:0000313" key="14">
    <source>
        <dbReference type="EMBL" id="RPA87179.1"/>
    </source>
</evidence>
<comment type="subcellular location">
    <subcellularLocation>
        <location evidence="1">Mitochondrion matrix</location>
    </subcellularLocation>
</comment>
<dbReference type="Gene3D" id="1.10.240.10">
    <property type="entry name" value="Tyrosyl-Transfer RNA Synthetase"/>
    <property type="match status" value="1"/>
</dbReference>
<dbReference type="InterPro" id="IPR002305">
    <property type="entry name" value="aa-tRNA-synth_Ic"/>
</dbReference>
<dbReference type="PANTHER" id="PTHR43766">
    <property type="entry name" value="TRYPTOPHAN--TRNA LIGASE, MITOCHONDRIAL"/>
    <property type="match status" value="1"/>
</dbReference>
<dbReference type="InterPro" id="IPR001412">
    <property type="entry name" value="aa-tRNA-synth_I_CS"/>
</dbReference>
<dbReference type="InterPro" id="IPR014729">
    <property type="entry name" value="Rossmann-like_a/b/a_fold"/>
</dbReference>
<evidence type="ECO:0000256" key="7">
    <source>
        <dbReference type="ARBA" id="ARBA00022917"/>
    </source>
</evidence>
<keyword evidence="8 12" id="KW-0030">Aminoacyl-tRNA synthetase</keyword>
<dbReference type="SUPFAM" id="SSF52374">
    <property type="entry name" value="Nucleotidylyl transferase"/>
    <property type="match status" value="1"/>
</dbReference>
<evidence type="ECO:0000256" key="13">
    <source>
        <dbReference type="SAM" id="MobiDB-lite"/>
    </source>
</evidence>
<evidence type="ECO:0000256" key="11">
    <source>
        <dbReference type="ARBA" id="ARBA00069760"/>
    </source>
</evidence>
<dbReference type="GO" id="GO:0004830">
    <property type="term" value="F:tryptophan-tRNA ligase activity"/>
    <property type="evidence" value="ECO:0007669"/>
    <property type="project" value="UniProtKB-EC"/>
</dbReference>
<name>A0A3N4IMR7_ASCIM</name>
<evidence type="ECO:0000256" key="8">
    <source>
        <dbReference type="ARBA" id="ARBA00023146"/>
    </source>
</evidence>
<dbReference type="FunFam" id="1.10.240.10:FF:000002">
    <property type="entry name" value="Tryptophan--tRNA ligase"/>
    <property type="match status" value="1"/>
</dbReference>
<dbReference type="CDD" id="cd00806">
    <property type="entry name" value="TrpRS_core"/>
    <property type="match status" value="1"/>
</dbReference>
<dbReference type="InterPro" id="IPR050203">
    <property type="entry name" value="Trp-tRNA_synthetase"/>
</dbReference>
<dbReference type="AlphaFoldDB" id="A0A3N4IMR7"/>
<evidence type="ECO:0000256" key="12">
    <source>
        <dbReference type="RuleBase" id="RU363036"/>
    </source>
</evidence>
<keyword evidence="6 12" id="KW-0067">ATP-binding</keyword>
<dbReference type="Proteomes" id="UP000275078">
    <property type="component" value="Unassembled WGS sequence"/>
</dbReference>
<dbReference type="HAMAP" id="MF_00140_B">
    <property type="entry name" value="Trp_tRNA_synth_B"/>
    <property type="match status" value="1"/>
</dbReference>
<comment type="catalytic activity">
    <reaction evidence="10">
        <text>tRNA(Trp) + L-tryptophan + ATP = L-tryptophyl-tRNA(Trp) + AMP + diphosphate + H(+)</text>
        <dbReference type="Rhea" id="RHEA:24080"/>
        <dbReference type="Rhea" id="RHEA-COMP:9671"/>
        <dbReference type="Rhea" id="RHEA-COMP:9705"/>
        <dbReference type="ChEBI" id="CHEBI:15378"/>
        <dbReference type="ChEBI" id="CHEBI:30616"/>
        <dbReference type="ChEBI" id="CHEBI:33019"/>
        <dbReference type="ChEBI" id="CHEBI:57912"/>
        <dbReference type="ChEBI" id="CHEBI:78442"/>
        <dbReference type="ChEBI" id="CHEBI:78535"/>
        <dbReference type="ChEBI" id="CHEBI:456215"/>
        <dbReference type="EC" id="6.1.1.2"/>
    </reaction>
</comment>
<organism evidence="14 15">
    <name type="scientific">Ascobolus immersus RN42</name>
    <dbReference type="NCBI Taxonomy" id="1160509"/>
    <lineage>
        <taxon>Eukaryota</taxon>
        <taxon>Fungi</taxon>
        <taxon>Dikarya</taxon>
        <taxon>Ascomycota</taxon>
        <taxon>Pezizomycotina</taxon>
        <taxon>Pezizomycetes</taxon>
        <taxon>Pezizales</taxon>
        <taxon>Ascobolaceae</taxon>
        <taxon>Ascobolus</taxon>
    </lineage>
</organism>
<proteinExistence type="inferred from homology"/>
<dbReference type="EC" id="6.1.1.2" evidence="3"/>
<dbReference type="OrthoDB" id="15808at2759"/>
<sequence length="438" mass="49361">MRSFTPRLLRALRTSPNALRPHQLRSLSSEAPPKKGPTPPRQIPTHTKSGIPRDADHGFFDRESEVIWDEDLPKPAPVPEGPVPETTGETIFSGIQPTGVPHLGNYLGALKQWSRLQETNPDAKLIYCLVDLHAITKPQDPEQLRRWKKESLATLLASGVDPKKATIFEQSRVPEHSELQWIFSTLIGIGPLSRMTQWKLNLVEAHTDLIIYGKSKEDLDNPSLKLGLLSYPVLQAADILVHRATAVPVGEDQCQHLELARDIARIFNHNYGATFPLPKTLLSPAKRIMSLTNPLQKMSKSDPQEKSKIILTDSEQVIKKKFYKAVTDNFADMGIAIHPEQRPGLTNLINIYTHMEGLSRTPEEVAEEFRDISYKELKEKCIEVVNRELEPFRKEYARLMQEDAYLEEVVLEGSRQAKESAVATMNLVRKAVGLSFPV</sequence>
<evidence type="ECO:0000256" key="10">
    <source>
        <dbReference type="ARBA" id="ARBA00049929"/>
    </source>
</evidence>
<accession>A0A3N4IMR7</accession>
<protein>
    <recommendedName>
        <fullName evidence="11">Tryptophan--tRNA ligase, mitochondrial</fullName>
        <ecNumber evidence="3">6.1.1.2</ecNumber>
    </recommendedName>
    <alternativeName>
        <fullName evidence="9">Tryptophanyl-tRNA synthetase</fullName>
    </alternativeName>
</protein>
<keyword evidence="7 12" id="KW-0648">Protein biosynthesis</keyword>
<dbReference type="InterPro" id="IPR002306">
    <property type="entry name" value="Trp-tRNA-ligase"/>
</dbReference>
<dbReference type="STRING" id="1160509.A0A3N4IMR7"/>
<dbReference type="PROSITE" id="PS00178">
    <property type="entry name" value="AA_TRNA_LIGASE_I"/>
    <property type="match status" value="1"/>
</dbReference>
<dbReference type="GO" id="GO:0070183">
    <property type="term" value="P:mitochondrial tryptophanyl-tRNA aminoacylation"/>
    <property type="evidence" value="ECO:0007669"/>
    <property type="project" value="TreeGrafter"/>
</dbReference>
<keyword evidence="15" id="KW-1185">Reference proteome</keyword>
<dbReference type="Gene3D" id="3.40.50.620">
    <property type="entry name" value="HUPs"/>
    <property type="match status" value="1"/>
</dbReference>
<dbReference type="GO" id="GO:0005524">
    <property type="term" value="F:ATP binding"/>
    <property type="evidence" value="ECO:0007669"/>
    <property type="project" value="UniProtKB-KW"/>
</dbReference>
<keyword evidence="4 12" id="KW-0436">Ligase</keyword>
<dbReference type="NCBIfam" id="TIGR00233">
    <property type="entry name" value="trpS"/>
    <property type="match status" value="1"/>
</dbReference>
<gene>
    <name evidence="14" type="ORF">BJ508DRAFT_220431</name>
</gene>
<dbReference type="FunFam" id="3.40.50.620:FF:000082">
    <property type="entry name" value="MSW1p Mitochondrial tryptophanyl-tRNA synthetase"/>
    <property type="match status" value="1"/>
</dbReference>
<evidence type="ECO:0000256" key="6">
    <source>
        <dbReference type="ARBA" id="ARBA00022840"/>
    </source>
</evidence>
<dbReference type="PANTHER" id="PTHR43766:SF1">
    <property type="entry name" value="TRYPTOPHAN--TRNA LIGASE, MITOCHONDRIAL"/>
    <property type="match status" value="1"/>
</dbReference>
<dbReference type="GO" id="GO:0005759">
    <property type="term" value="C:mitochondrial matrix"/>
    <property type="evidence" value="ECO:0007669"/>
    <property type="project" value="UniProtKB-SubCell"/>
</dbReference>
<evidence type="ECO:0000256" key="1">
    <source>
        <dbReference type="ARBA" id="ARBA00004305"/>
    </source>
</evidence>
<evidence type="ECO:0000256" key="3">
    <source>
        <dbReference type="ARBA" id="ARBA00013161"/>
    </source>
</evidence>
<comment type="similarity">
    <text evidence="2 12">Belongs to the class-I aminoacyl-tRNA synthetase family.</text>
</comment>
<feature type="region of interest" description="Disordered" evidence="13">
    <location>
        <begin position="1"/>
        <end position="56"/>
    </location>
</feature>
<reference evidence="14 15" key="1">
    <citation type="journal article" date="2018" name="Nat. Ecol. Evol.">
        <title>Pezizomycetes genomes reveal the molecular basis of ectomycorrhizal truffle lifestyle.</title>
        <authorList>
            <person name="Murat C."/>
            <person name="Payen T."/>
            <person name="Noel B."/>
            <person name="Kuo A."/>
            <person name="Morin E."/>
            <person name="Chen J."/>
            <person name="Kohler A."/>
            <person name="Krizsan K."/>
            <person name="Balestrini R."/>
            <person name="Da Silva C."/>
            <person name="Montanini B."/>
            <person name="Hainaut M."/>
            <person name="Levati E."/>
            <person name="Barry K.W."/>
            <person name="Belfiori B."/>
            <person name="Cichocki N."/>
            <person name="Clum A."/>
            <person name="Dockter R.B."/>
            <person name="Fauchery L."/>
            <person name="Guy J."/>
            <person name="Iotti M."/>
            <person name="Le Tacon F."/>
            <person name="Lindquist E.A."/>
            <person name="Lipzen A."/>
            <person name="Malagnac F."/>
            <person name="Mello A."/>
            <person name="Molinier V."/>
            <person name="Miyauchi S."/>
            <person name="Poulain J."/>
            <person name="Riccioni C."/>
            <person name="Rubini A."/>
            <person name="Sitrit Y."/>
            <person name="Splivallo R."/>
            <person name="Traeger S."/>
            <person name="Wang M."/>
            <person name="Zifcakova L."/>
            <person name="Wipf D."/>
            <person name="Zambonelli A."/>
            <person name="Paolocci F."/>
            <person name="Nowrousian M."/>
            <person name="Ottonello S."/>
            <person name="Baldrian P."/>
            <person name="Spatafora J.W."/>
            <person name="Henrissat B."/>
            <person name="Nagy L.G."/>
            <person name="Aury J.M."/>
            <person name="Wincker P."/>
            <person name="Grigoriev I.V."/>
            <person name="Bonfante P."/>
            <person name="Martin F.M."/>
        </authorList>
    </citation>
    <scope>NUCLEOTIDE SEQUENCE [LARGE SCALE GENOMIC DNA]</scope>
    <source>
        <strain evidence="14 15">RN42</strain>
    </source>
</reference>
<dbReference type="EMBL" id="ML119647">
    <property type="protein sequence ID" value="RPA87179.1"/>
    <property type="molecule type" value="Genomic_DNA"/>
</dbReference>
<evidence type="ECO:0000256" key="2">
    <source>
        <dbReference type="ARBA" id="ARBA00005594"/>
    </source>
</evidence>
<dbReference type="Pfam" id="PF00579">
    <property type="entry name" value="tRNA-synt_1b"/>
    <property type="match status" value="1"/>
</dbReference>
<keyword evidence="5 12" id="KW-0547">Nucleotide-binding</keyword>
<dbReference type="InterPro" id="IPR024109">
    <property type="entry name" value="Trp-tRNA-ligase_bac-type"/>
</dbReference>
<evidence type="ECO:0000256" key="9">
    <source>
        <dbReference type="ARBA" id="ARBA00030268"/>
    </source>
</evidence>
<evidence type="ECO:0000313" key="15">
    <source>
        <dbReference type="Proteomes" id="UP000275078"/>
    </source>
</evidence>